<reference evidence="2 3" key="1">
    <citation type="journal article" date="2016" name="Nat. Commun.">
        <title>Thousands of microbial genomes shed light on interconnected biogeochemical processes in an aquifer system.</title>
        <authorList>
            <person name="Anantharaman K."/>
            <person name="Brown C.T."/>
            <person name="Hug L.A."/>
            <person name="Sharon I."/>
            <person name="Castelle C.J."/>
            <person name="Probst A.J."/>
            <person name="Thomas B.C."/>
            <person name="Singh A."/>
            <person name="Wilkins M.J."/>
            <person name="Karaoz U."/>
            <person name="Brodie E.L."/>
            <person name="Williams K.H."/>
            <person name="Hubbard S.S."/>
            <person name="Banfield J.F."/>
        </authorList>
    </citation>
    <scope>NUCLEOTIDE SEQUENCE [LARGE SCALE GENOMIC DNA]</scope>
</reference>
<keyword evidence="1" id="KW-1133">Transmembrane helix</keyword>
<organism evidence="2 3">
    <name type="scientific">candidate division WWE3 bacterium RIFCSPHIGHO2_01_FULL_35_17</name>
    <dbReference type="NCBI Taxonomy" id="1802614"/>
    <lineage>
        <taxon>Bacteria</taxon>
        <taxon>Katanobacteria</taxon>
    </lineage>
</organism>
<comment type="caution">
    <text evidence="2">The sequence shown here is derived from an EMBL/GenBank/DDBJ whole genome shotgun (WGS) entry which is preliminary data.</text>
</comment>
<name>A0A1F4UUY8_UNCKA</name>
<evidence type="ECO:0000313" key="2">
    <source>
        <dbReference type="EMBL" id="OGC48013.1"/>
    </source>
</evidence>
<feature type="transmembrane region" description="Helical" evidence="1">
    <location>
        <begin position="47"/>
        <end position="64"/>
    </location>
</feature>
<evidence type="ECO:0000313" key="3">
    <source>
        <dbReference type="Proteomes" id="UP000176444"/>
    </source>
</evidence>
<feature type="transmembrane region" description="Helical" evidence="1">
    <location>
        <begin position="122"/>
        <end position="141"/>
    </location>
</feature>
<keyword evidence="1" id="KW-0472">Membrane</keyword>
<evidence type="ECO:0000256" key="1">
    <source>
        <dbReference type="SAM" id="Phobius"/>
    </source>
</evidence>
<dbReference type="AlphaFoldDB" id="A0A1F4UUY8"/>
<dbReference type="EMBL" id="MEUX01000003">
    <property type="protein sequence ID" value="OGC48013.1"/>
    <property type="molecule type" value="Genomic_DNA"/>
</dbReference>
<feature type="transmembrane region" description="Helical" evidence="1">
    <location>
        <begin position="156"/>
        <end position="177"/>
    </location>
</feature>
<sequence>MTLITSVQKFLTGFQIGAATGWDIFIVLIFLIAVFIYGFLLGKNRMIILLLASYFSLAIIQVIPWEKLSSLKWLGLSKTPSSSSQIFVFLGIILLFYFLMPRSILGSALRIRKRGDASWPQLSILGLFQIGLFAAILLSFLPAKAITDFSPLVKKIFIGPEAQFVWVTLPILAMVLMRKKRTEE</sequence>
<feature type="transmembrane region" description="Helical" evidence="1">
    <location>
        <begin position="20"/>
        <end position="40"/>
    </location>
</feature>
<proteinExistence type="predicted"/>
<accession>A0A1F4UUY8</accession>
<keyword evidence="1" id="KW-0812">Transmembrane</keyword>
<dbReference type="Proteomes" id="UP000176444">
    <property type="component" value="Unassembled WGS sequence"/>
</dbReference>
<protein>
    <submittedName>
        <fullName evidence="2">Uncharacterized protein</fullName>
    </submittedName>
</protein>
<feature type="transmembrane region" description="Helical" evidence="1">
    <location>
        <begin position="84"/>
        <end position="101"/>
    </location>
</feature>
<gene>
    <name evidence="2" type="ORF">A2713_00660</name>
</gene>